<feature type="region of interest" description="Disordered" evidence="1">
    <location>
        <begin position="1"/>
        <end position="76"/>
    </location>
</feature>
<sequence>MTSSASGHRIDQSDGQPASQPAYLDRSGRNESLTPPAAAFPMAEPYGSLTGCRASATDKRPLSTSDAKRFQPTHTRGFPCWSAACPFFRALSSERRRKNHRDTSTNKHKRSRTYTKTGPAEWTGKNSQQPGPVVAGRRGSDGDELFQF</sequence>
<reference evidence="3" key="2">
    <citation type="submission" date="2020-05" db="UniProtKB">
        <authorList>
            <consortium name="EnsemblMetazoa"/>
        </authorList>
    </citation>
    <scope>IDENTIFICATION</scope>
</reference>
<name>A0A084VEM1_ANOSI</name>
<evidence type="ECO:0000256" key="1">
    <source>
        <dbReference type="SAM" id="MobiDB-lite"/>
    </source>
</evidence>
<feature type="compositionally biased region" description="Basic residues" evidence="1">
    <location>
        <begin position="95"/>
        <end position="113"/>
    </location>
</feature>
<organism evidence="2">
    <name type="scientific">Anopheles sinensis</name>
    <name type="common">Mosquito</name>
    <dbReference type="NCBI Taxonomy" id="74873"/>
    <lineage>
        <taxon>Eukaryota</taxon>
        <taxon>Metazoa</taxon>
        <taxon>Ecdysozoa</taxon>
        <taxon>Arthropoda</taxon>
        <taxon>Hexapoda</taxon>
        <taxon>Insecta</taxon>
        <taxon>Pterygota</taxon>
        <taxon>Neoptera</taxon>
        <taxon>Endopterygota</taxon>
        <taxon>Diptera</taxon>
        <taxon>Nematocera</taxon>
        <taxon>Culicoidea</taxon>
        <taxon>Culicidae</taxon>
        <taxon>Anophelinae</taxon>
        <taxon>Anopheles</taxon>
    </lineage>
</organism>
<dbReference type="EMBL" id="KE524778">
    <property type="protein sequence ID" value="KFB36415.1"/>
    <property type="molecule type" value="Genomic_DNA"/>
</dbReference>
<evidence type="ECO:0000313" key="2">
    <source>
        <dbReference type="EMBL" id="KFB36415.1"/>
    </source>
</evidence>
<dbReference type="EnsemblMetazoa" id="ASIC003582-RA">
    <property type="protein sequence ID" value="ASIC003582-PA"/>
    <property type="gene ID" value="ASIC003582"/>
</dbReference>
<feature type="region of interest" description="Disordered" evidence="1">
    <location>
        <begin position="92"/>
        <end position="148"/>
    </location>
</feature>
<dbReference type="Proteomes" id="UP000030765">
    <property type="component" value="Unassembled WGS sequence"/>
</dbReference>
<reference evidence="2 4" key="1">
    <citation type="journal article" date="2014" name="BMC Genomics">
        <title>Genome sequence of Anopheles sinensis provides insight into genetics basis of mosquito competence for malaria parasites.</title>
        <authorList>
            <person name="Zhou D."/>
            <person name="Zhang D."/>
            <person name="Ding G."/>
            <person name="Shi L."/>
            <person name="Hou Q."/>
            <person name="Ye Y."/>
            <person name="Xu Y."/>
            <person name="Zhou H."/>
            <person name="Xiong C."/>
            <person name="Li S."/>
            <person name="Yu J."/>
            <person name="Hong S."/>
            <person name="Yu X."/>
            <person name="Zou P."/>
            <person name="Chen C."/>
            <person name="Chang X."/>
            <person name="Wang W."/>
            <person name="Lv Y."/>
            <person name="Sun Y."/>
            <person name="Ma L."/>
            <person name="Shen B."/>
            <person name="Zhu C."/>
        </authorList>
    </citation>
    <scope>NUCLEOTIDE SEQUENCE [LARGE SCALE GENOMIC DNA]</scope>
</reference>
<feature type="compositionally biased region" description="Basic and acidic residues" evidence="1">
    <location>
        <begin position="56"/>
        <end position="69"/>
    </location>
</feature>
<proteinExistence type="predicted"/>
<dbReference type="VEuPathDB" id="VectorBase:ASIC003582"/>
<accession>A0A084VEM1</accession>
<gene>
    <name evidence="2" type="ORF">ZHAS_00003582</name>
</gene>
<evidence type="ECO:0000313" key="4">
    <source>
        <dbReference type="Proteomes" id="UP000030765"/>
    </source>
</evidence>
<dbReference type="EMBL" id="ATLV01012281">
    <property type="status" value="NOT_ANNOTATED_CDS"/>
    <property type="molecule type" value="Genomic_DNA"/>
</dbReference>
<protein>
    <submittedName>
        <fullName evidence="2 3">Oxidoreductase</fullName>
    </submittedName>
</protein>
<evidence type="ECO:0000313" key="3">
    <source>
        <dbReference type="EnsemblMetazoa" id="ASIC003582-PA"/>
    </source>
</evidence>
<keyword evidence="4" id="KW-1185">Reference proteome</keyword>
<dbReference type="AlphaFoldDB" id="A0A084VEM1"/>